<dbReference type="AlphaFoldDB" id="A0A9X0D4P0"/>
<gene>
    <name evidence="2" type="ORF">OS493_015188</name>
</gene>
<protein>
    <submittedName>
        <fullName evidence="2">Uncharacterized protein</fullName>
    </submittedName>
</protein>
<organism evidence="2 3">
    <name type="scientific">Desmophyllum pertusum</name>
    <dbReference type="NCBI Taxonomy" id="174260"/>
    <lineage>
        <taxon>Eukaryota</taxon>
        <taxon>Metazoa</taxon>
        <taxon>Cnidaria</taxon>
        <taxon>Anthozoa</taxon>
        <taxon>Hexacorallia</taxon>
        <taxon>Scleractinia</taxon>
        <taxon>Caryophylliina</taxon>
        <taxon>Caryophylliidae</taxon>
        <taxon>Desmophyllum</taxon>
    </lineage>
</organism>
<dbReference type="Proteomes" id="UP001163046">
    <property type="component" value="Unassembled WGS sequence"/>
</dbReference>
<feature type="region of interest" description="Disordered" evidence="1">
    <location>
        <begin position="42"/>
        <end position="66"/>
    </location>
</feature>
<sequence length="90" mass="9859">MSRNLRDTGQRSMGDFVSRAPSGNRVEIIDDEDDEIEEINTQGGFIEPAGTSSIDCQDRGQEDRDEKMNRTAVSGLLVSLQAASIQINIS</sequence>
<comment type="caution">
    <text evidence="2">The sequence shown here is derived from an EMBL/GenBank/DDBJ whole genome shotgun (WGS) entry which is preliminary data.</text>
</comment>
<feature type="compositionally biased region" description="Basic and acidic residues" evidence="1">
    <location>
        <begin position="56"/>
        <end position="66"/>
    </location>
</feature>
<evidence type="ECO:0000313" key="2">
    <source>
        <dbReference type="EMBL" id="KAJ7385603.1"/>
    </source>
</evidence>
<keyword evidence="3" id="KW-1185">Reference proteome</keyword>
<accession>A0A9X0D4P0</accession>
<feature type="region of interest" description="Disordered" evidence="1">
    <location>
        <begin position="1"/>
        <end position="25"/>
    </location>
</feature>
<proteinExistence type="predicted"/>
<name>A0A9X0D4P0_9CNID</name>
<reference evidence="2" key="1">
    <citation type="submission" date="2023-01" db="EMBL/GenBank/DDBJ databases">
        <title>Genome assembly of the deep-sea coral Lophelia pertusa.</title>
        <authorList>
            <person name="Herrera S."/>
            <person name="Cordes E."/>
        </authorList>
    </citation>
    <scope>NUCLEOTIDE SEQUENCE</scope>
    <source>
        <strain evidence="2">USNM1676648</strain>
        <tissue evidence="2">Polyp</tissue>
    </source>
</reference>
<evidence type="ECO:0000313" key="3">
    <source>
        <dbReference type="Proteomes" id="UP001163046"/>
    </source>
</evidence>
<evidence type="ECO:0000256" key="1">
    <source>
        <dbReference type="SAM" id="MobiDB-lite"/>
    </source>
</evidence>
<dbReference type="EMBL" id="MU825880">
    <property type="protein sequence ID" value="KAJ7385603.1"/>
    <property type="molecule type" value="Genomic_DNA"/>
</dbReference>